<accession>A0A5J4R247</accession>
<protein>
    <recommendedName>
        <fullName evidence="2">DUF488 domain-containing protein</fullName>
    </recommendedName>
</protein>
<gene>
    <name evidence="1" type="ORF">EZS27_023914</name>
</gene>
<dbReference type="Pfam" id="PF04343">
    <property type="entry name" value="DUF488"/>
    <property type="match status" value="1"/>
</dbReference>
<comment type="caution">
    <text evidence="1">The sequence shown here is derived from an EMBL/GenBank/DDBJ whole genome shotgun (WGS) entry which is preliminary data.</text>
</comment>
<evidence type="ECO:0008006" key="2">
    <source>
        <dbReference type="Google" id="ProtNLM"/>
    </source>
</evidence>
<dbReference type="EMBL" id="SNRY01002055">
    <property type="protein sequence ID" value="KAA6327061.1"/>
    <property type="molecule type" value="Genomic_DNA"/>
</dbReference>
<evidence type="ECO:0000313" key="1">
    <source>
        <dbReference type="EMBL" id="KAA6327061.1"/>
    </source>
</evidence>
<sequence length="293" mass="34610">MFYRRKIILALLQLFDNELEKIRLQKLLFLFTQRQAKREYDFIPYKFGCYSYSVNADLTAMVQKEILSETQTQIILNNKTDYLNALKEEDRTYLQEIKSTFGTMSRNALMKYTYIYYPYWAINSTATNILSPAELEKVTESKPKSSKTILFTIGYEGISLEEYLNRLIRNDVKILVDVRNNPLSMKYGFSKSQLKRFCENLRIQYVHFPEVGIQSEQRQELNTQADYDRLFADYRASNLAKTQTTQYAILDLLKRYQRIALTCFEADISQCHRKHLAEAITNLPGFDYELKHI</sequence>
<dbReference type="InterPro" id="IPR007438">
    <property type="entry name" value="DUF488"/>
</dbReference>
<name>A0A5J4R247_9ZZZZ</name>
<organism evidence="1">
    <name type="scientific">termite gut metagenome</name>
    <dbReference type="NCBI Taxonomy" id="433724"/>
    <lineage>
        <taxon>unclassified sequences</taxon>
        <taxon>metagenomes</taxon>
        <taxon>organismal metagenomes</taxon>
    </lineage>
</organism>
<dbReference type="PANTHER" id="PTHR39337">
    <property type="entry name" value="BLR5642 PROTEIN"/>
    <property type="match status" value="1"/>
</dbReference>
<reference evidence="1" key="1">
    <citation type="submission" date="2019-03" db="EMBL/GenBank/DDBJ databases">
        <title>Single cell metagenomics reveals metabolic interactions within the superorganism composed of flagellate Streblomastix strix and complex community of Bacteroidetes bacteria on its surface.</title>
        <authorList>
            <person name="Treitli S.C."/>
            <person name="Kolisko M."/>
            <person name="Husnik F."/>
            <person name="Keeling P."/>
            <person name="Hampl V."/>
        </authorList>
    </citation>
    <scope>NUCLEOTIDE SEQUENCE</scope>
    <source>
        <strain evidence="1">STM</strain>
    </source>
</reference>
<proteinExistence type="predicted"/>
<dbReference type="AlphaFoldDB" id="A0A5J4R247"/>
<dbReference type="PANTHER" id="PTHR39337:SF1">
    <property type="entry name" value="BLR5642 PROTEIN"/>
    <property type="match status" value="1"/>
</dbReference>